<accession>X0W9H9</accession>
<dbReference type="EMBL" id="BARS01030979">
    <property type="protein sequence ID" value="GAG27290.1"/>
    <property type="molecule type" value="Genomic_DNA"/>
</dbReference>
<sequence>FVGLPVVILAWLAIVYSNNPVPALEDEPRRP</sequence>
<proteinExistence type="predicted"/>
<organism evidence="1">
    <name type="scientific">marine sediment metagenome</name>
    <dbReference type="NCBI Taxonomy" id="412755"/>
    <lineage>
        <taxon>unclassified sequences</taxon>
        <taxon>metagenomes</taxon>
        <taxon>ecological metagenomes</taxon>
    </lineage>
</organism>
<reference evidence="1" key="1">
    <citation type="journal article" date="2014" name="Front. Microbiol.">
        <title>High frequency of phylogenetically diverse reductive dehalogenase-homologous genes in deep subseafloor sedimentary metagenomes.</title>
        <authorList>
            <person name="Kawai M."/>
            <person name="Futagami T."/>
            <person name="Toyoda A."/>
            <person name="Takaki Y."/>
            <person name="Nishi S."/>
            <person name="Hori S."/>
            <person name="Arai W."/>
            <person name="Tsubouchi T."/>
            <person name="Morono Y."/>
            <person name="Uchiyama I."/>
            <person name="Ito T."/>
            <person name="Fujiyama A."/>
            <person name="Inagaki F."/>
            <person name="Takami H."/>
        </authorList>
    </citation>
    <scope>NUCLEOTIDE SEQUENCE</scope>
    <source>
        <strain evidence="1">Expedition CK06-06</strain>
    </source>
</reference>
<protein>
    <submittedName>
        <fullName evidence="1">Uncharacterized protein</fullName>
    </submittedName>
</protein>
<dbReference type="AlphaFoldDB" id="X0W9H9"/>
<feature type="non-terminal residue" evidence="1">
    <location>
        <position position="1"/>
    </location>
</feature>
<evidence type="ECO:0000313" key="1">
    <source>
        <dbReference type="EMBL" id="GAG27290.1"/>
    </source>
</evidence>
<name>X0W9H9_9ZZZZ</name>
<gene>
    <name evidence="1" type="ORF">S01H1_48253</name>
</gene>
<comment type="caution">
    <text evidence="1">The sequence shown here is derived from an EMBL/GenBank/DDBJ whole genome shotgun (WGS) entry which is preliminary data.</text>
</comment>